<dbReference type="EMBL" id="CASHSV030000001">
    <property type="protein sequence ID" value="CAJ2630329.1"/>
    <property type="molecule type" value="Genomic_DNA"/>
</dbReference>
<name>A0ACB0IDJ4_TRIPR</name>
<sequence>MDVTFMRENGESFTMEVGFFDTFLEVKKKIEKYHNIPISKQLLFFNNQLFKDDEIILQTDLTITSTIHLKLKDHQQVSNAYVSMPNNATAPLQPENAPVTVPVMPTLSKKLSLNVVPMAIRGKGAFLVKEIESCAKVSELKKFLEGSNMYSNVIPEDRCYFFIHKQSVMYEDQSFEWHGVKEDDTIELFDGQVLD</sequence>
<dbReference type="Proteomes" id="UP001177021">
    <property type="component" value="Unassembled WGS sequence"/>
</dbReference>
<accession>A0ACB0IDJ4</accession>
<gene>
    <name evidence="1" type="ORF">MILVUS5_LOCUS2126</name>
</gene>
<reference evidence="1" key="1">
    <citation type="submission" date="2023-10" db="EMBL/GenBank/DDBJ databases">
        <authorList>
            <person name="Rodriguez Cubillos JULIANA M."/>
            <person name="De Vega J."/>
        </authorList>
    </citation>
    <scope>NUCLEOTIDE SEQUENCE</scope>
</reference>
<keyword evidence="2" id="KW-1185">Reference proteome</keyword>
<organism evidence="1 2">
    <name type="scientific">Trifolium pratense</name>
    <name type="common">Red clover</name>
    <dbReference type="NCBI Taxonomy" id="57577"/>
    <lineage>
        <taxon>Eukaryota</taxon>
        <taxon>Viridiplantae</taxon>
        <taxon>Streptophyta</taxon>
        <taxon>Embryophyta</taxon>
        <taxon>Tracheophyta</taxon>
        <taxon>Spermatophyta</taxon>
        <taxon>Magnoliopsida</taxon>
        <taxon>eudicotyledons</taxon>
        <taxon>Gunneridae</taxon>
        <taxon>Pentapetalae</taxon>
        <taxon>rosids</taxon>
        <taxon>fabids</taxon>
        <taxon>Fabales</taxon>
        <taxon>Fabaceae</taxon>
        <taxon>Papilionoideae</taxon>
        <taxon>50 kb inversion clade</taxon>
        <taxon>NPAAA clade</taxon>
        <taxon>Hologalegina</taxon>
        <taxon>IRL clade</taxon>
        <taxon>Trifolieae</taxon>
        <taxon>Trifolium</taxon>
    </lineage>
</organism>
<evidence type="ECO:0000313" key="1">
    <source>
        <dbReference type="EMBL" id="CAJ2630329.1"/>
    </source>
</evidence>
<evidence type="ECO:0000313" key="2">
    <source>
        <dbReference type="Proteomes" id="UP001177021"/>
    </source>
</evidence>
<comment type="caution">
    <text evidence="1">The sequence shown here is derived from an EMBL/GenBank/DDBJ whole genome shotgun (WGS) entry which is preliminary data.</text>
</comment>
<protein>
    <submittedName>
        <fullName evidence="1">Uncharacterized protein</fullName>
    </submittedName>
</protein>
<proteinExistence type="predicted"/>